<protein>
    <submittedName>
        <fullName evidence="10">ABC transporter ATP-binding protein</fullName>
    </submittedName>
</protein>
<dbReference type="InterPro" id="IPR003439">
    <property type="entry name" value="ABC_transporter-like_ATP-bd"/>
</dbReference>
<evidence type="ECO:0000256" key="6">
    <source>
        <dbReference type="ARBA" id="ARBA00023136"/>
    </source>
</evidence>
<organism evidence="10 11">
    <name type="scientific">Filifactor villosus</name>
    <dbReference type="NCBI Taxonomy" id="29374"/>
    <lineage>
        <taxon>Bacteria</taxon>
        <taxon>Bacillati</taxon>
        <taxon>Bacillota</taxon>
        <taxon>Clostridia</taxon>
        <taxon>Peptostreptococcales</taxon>
        <taxon>Filifactoraceae</taxon>
        <taxon>Filifactor</taxon>
    </lineage>
</organism>
<evidence type="ECO:0000259" key="8">
    <source>
        <dbReference type="PROSITE" id="PS50893"/>
    </source>
</evidence>
<dbReference type="InterPro" id="IPR039421">
    <property type="entry name" value="Type_1_exporter"/>
</dbReference>
<dbReference type="RefSeq" id="WP_379788823.1">
    <property type="nucleotide sequence ID" value="NZ_JBHSHL010000042.1"/>
</dbReference>
<dbReference type="InterPro" id="IPR011527">
    <property type="entry name" value="ABC1_TM_dom"/>
</dbReference>
<dbReference type="CDD" id="cd18549">
    <property type="entry name" value="ABC_6TM_YwjA_like"/>
    <property type="match status" value="1"/>
</dbReference>
<evidence type="ECO:0000256" key="7">
    <source>
        <dbReference type="SAM" id="Phobius"/>
    </source>
</evidence>
<dbReference type="PROSITE" id="PS50929">
    <property type="entry name" value="ABC_TM1F"/>
    <property type="match status" value="1"/>
</dbReference>
<evidence type="ECO:0000256" key="4">
    <source>
        <dbReference type="ARBA" id="ARBA00022840"/>
    </source>
</evidence>
<dbReference type="Pfam" id="PF00005">
    <property type="entry name" value="ABC_tran"/>
    <property type="match status" value="1"/>
</dbReference>
<evidence type="ECO:0000259" key="9">
    <source>
        <dbReference type="PROSITE" id="PS50929"/>
    </source>
</evidence>
<feature type="transmembrane region" description="Helical" evidence="7">
    <location>
        <begin position="27"/>
        <end position="49"/>
    </location>
</feature>
<evidence type="ECO:0000256" key="3">
    <source>
        <dbReference type="ARBA" id="ARBA00022741"/>
    </source>
</evidence>
<dbReference type="PROSITE" id="PS00211">
    <property type="entry name" value="ABC_TRANSPORTER_1"/>
    <property type="match status" value="1"/>
</dbReference>
<dbReference type="PANTHER" id="PTHR43394">
    <property type="entry name" value="ATP-DEPENDENT PERMEASE MDL1, MITOCHONDRIAL"/>
    <property type="match status" value="1"/>
</dbReference>
<keyword evidence="6 7" id="KW-0472">Membrane</keyword>
<dbReference type="SUPFAM" id="SSF90123">
    <property type="entry name" value="ABC transporter transmembrane region"/>
    <property type="match status" value="1"/>
</dbReference>
<keyword evidence="11" id="KW-1185">Reference proteome</keyword>
<dbReference type="Proteomes" id="UP001595916">
    <property type="component" value="Unassembled WGS sequence"/>
</dbReference>
<reference evidence="11" key="1">
    <citation type="journal article" date="2019" name="Int. J. Syst. Evol. Microbiol.">
        <title>The Global Catalogue of Microorganisms (GCM) 10K type strain sequencing project: providing services to taxonomists for standard genome sequencing and annotation.</title>
        <authorList>
            <consortium name="The Broad Institute Genomics Platform"/>
            <consortium name="The Broad Institute Genome Sequencing Center for Infectious Disease"/>
            <person name="Wu L."/>
            <person name="Ma J."/>
        </authorList>
    </citation>
    <scope>NUCLEOTIDE SEQUENCE [LARGE SCALE GENOMIC DNA]</scope>
    <source>
        <strain evidence="11">CCUG 46385</strain>
    </source>
</reference>
<gene>
    <name evidence="10" type="ORF">ACFO4R_09310</name>
</gene>
<feature type="transmembrane region" description="Helical" evidence="7">
    <location>
        <begin position="257"/>
        <end position="277"/>
    </location>
</feature>
<dbReference type="InterPro" id="IPR027417">
    <property type="entry name" value="P-loop_NTPase"/>
</dbReference>
<dbReference type="PROSITE" id="PS50893">
    <property type="entry name" value="ABC_TRANSPORTER_2"/>
    <property type="match status" value="1"/>
</dbReference>
<proteinExistence type="predicted"/>
<name>A0ABV9QMX1_9FIRM</name>
<dbReference type="InterPro" id="IPR017871">
    <property type="entry name" value="ABC_transporter-like_CS"/>
</dbReference>
<evidence type="ECO:0000256" key="5">
    <source>
        <dbReference type="ARBA" id="ARBA00022989"/>
    </source>
</evidence>
<feature type="transmembrane region" description="Helical" evidence="7">
    <location>
        <begin position="169"/>
        <end position="189"/>
    </location>
</feature>
<evidence type="ECO:0000256" key="2">
    <source>
        <dbReference type="ARBA" id="ARBA00022692"/>
    </source>
</evidence>
<dbReference type="Gene3D" id="1.20.1560.10">
    <property type="entry name" value="ABC transporter type 1, transmembrane domain"/>
    <property type="match status" value="1"/>
</dbReference>
<dbReference type="Gene3D" id="3.40.50.300">
    <property type="entry name" value="P-loop containing nucleotide triphosphate hydrolases"/>
    <property type="match status" value="1"/>
</dbReference>
<evidence type="ECO:0000256" key="1">
    <source>
        <dbReference type="ARBA" id="ARBA00004651"/>
    </source>
</evidence>
<dbReference type="GO" id="GO:0005524">
    <property type="term" value="F:ATP binding"/>
    <property type="evidence" value="ECO:0007669"/>
    <property type="project" value="UniProtKB-KW"/>
</dbReference>
<keyword evidence="2 7" id="KW-0812">Transmembrane</keyword>
<dbReference type="PANTHER" id="PTHR43394:SF1">
    <property type="entry name" value="ATP-BINDING CASSETTE SUB-FAMILY B MEMBER 10, MITOCHONDRIAL"/>
    <property type="match status" value="1"/>
</dbReference>
<evidence type="ECO:0000313" key="11">
    <source>
        <dbReference type="Proteomes" id="UP001595916"/>
    </source>
</evidence>
<dbReference type="SUPFAM" id="SSF52540">
    <property type="entry name" value="P-loop containing nucleoside triphosphate hydrolases"/>
    <property type="match status" value="1"/>
</dbReference>
<feature type="domain" description="ABC transporter" evidence="8">
    <location>
        <begin position="348"/>
        <end position="583"/>
    </location>
</feature>
<comment type="subcellular location">
    <subcellularLocation>
        <location evidence="1">Cell membrane</location>
        <topology evidence="1">Multi-pass membrane protein</topology>
    </subcellularLocation>
</comment>
<dbReference type="InterPro" id="IPR036640">
    <property type="entry name" value="ABC1_TM_sf"/>
</dbReference>
<evidence type="ECO:0000313" key="10">
    <source>
        <dbReference type="EMBL" id="MFC4805278.1"/>
    </source>
</evidence>
<dbReference type="SMART" id="SM00382">
    <property type="entry name" value="AAA"/>
    <property type="match status" value="1"/>
</dbReference>
<keyword evidence="5 7" id="KW-1133">Transmembrane helix</keyword>
<keyword evidence="4 10" id="KW-0067">ATP-binding</keyword>
<sequence length="597" mass="68361">MDAYKDRIDTSVLIKRFAPYFRKYRGILFLDLVCAFFTTVCEIVFPLMVRNITNKAITNSAQLTIDFVAKVCVLYFLLRLVDTAANYYMASVGHIMGARIERDMRRDLFEHLQKLSFSYFDNTKIGQIMGRITSDLFEITEFAHHCPEEFFIAGIKISISFLILARTNLLLTVIVFSVIPLMLLCTIYFRRKMRMAFKRSREQIGDLNSQVEDSLLGVRVVRSFANEQKEVEKFEDGNKGLLNIKAYQYRYMAGYKAVTQFFDGLMYVTVLLFSSYFMIRGRISPGDMVAYLLYVSMLLSTIRRIVEFSEQFQRGMTGIERFIEIMNQEVEIKDREDAVEISGTNGDILFDSVSFSYSDHDRDVLSDIDLHVRSEQKIALVGPSGSGKTTLCNLIPRFYEVSKGRILLDGRDIRDIKQESLRNQIGVVQQDVYLFSGTVFDNIEYGKLGASMEEVVEAAKKAGAHEFIMKLENGYHTYVGERGVKLSGGQKQRISIARVFLKNPPILILDEATSALDNENERIVQKSLRDLAVGRTTFTIAHRLTTIQNADTILVLTEKGIEESGTHKELMGRRGRYYELYQLYGQKDNILETEQVG</sequence>
<feature type="domain" description="ABC transmembrane type-1" evidence="9">
    <location>
        <begin position="29"/>
        <end position="314"/>
    </location>
</feature>
<dbReference type="InterPro" id="IPR003593">
    <property type="entry name" value="AAA+_ATPase"/>
</dbReference>
<comment type="caution">
    <text evidence="10">The sequence shown here is derived from an EMBL/GenBank/DDBJ whole genome shotgun (WGS) entry which is preliminary data.</text>
</comment>
<dbReference type="EMBL" id="JBHSHL010000042">
    <property type="protein sequence ID" value="MFC4805278.1"/>
    <property type="molecule type" value="Genomic_DNA"/>
</dbReference>
<accession>A0ABV9QMX1</accession>
<dbReference type="CDD" id="cd03251">
    <property type="entry name" value="ABCC_MsbA"/>
    <property type="match status" value="1"/>
</dbReference>
<dbReference type="Pfam" id="PF00664">
    <property type="entry name" value="ABC_membrane"/>
    <property type="match status" value="1"/>
</dbReference>
<keyword evidence="3" id="KW-0547">Nucleotide-binding</keyword>